<reference evidence="3" key="1">
    <citation type="submission" date="2016-11" db="EMBL/GenBank/DDBJ databases">
        <title>Mesorhizobium oceanicum sp. nov., isolated from deep seawater in South China Sea.</title>
        <authorList>
            <person name="Fu G.-Y."/>
        </authorList>
    </citation>
    <scope>NUCLEOTIDE SEQUENCE [LARGE SCALE GENOMIC DNA]</scope>
    <source>
        <strain evidence="3">B7</strain>
    </source>
</reference>
<gene>
    <name evidence="2" type="ORF">BSQ44_23485</name>
</gene>
<keyword evidence="1" id="KW-0472">Membrane</keyword>
<evidence type="ECO:0000256" key="1">
    <source>
        <dbReference type="SAM" id="Phobius"/>
    </source>
</evidence>
<dbReference type="AlphaFoldDB" id="A0A1L3SXG4"/>
<protein>
    <submittedName>
        <fullName evidence="2">Uncharacterized protein</fullName>
    </submittedName>
</protein>
<sequence>MTTNSKALPMTRELDMTDFPAEAAAARYQAFALGRLRRGAARRPMGLFAAVSTAALASILVPLTGAVALSPAGQRTQEQRLTPAAEERMPASEIDVACSGQSWGNETTKCLVAISKDGGKTISARIRTISGA</sequence>
<accession>A0A1L3SXG4</accession>
<name>A0A1L3SXG4_9HYPH</name>
<dbReference type="Proteomes" id="UP000182840">
    <property type="component" value="Chromosome"/>
</dbReference>
<organism evidence="2 3">
    <name type="scientific">Aquibium oceanicum</name>
    <dbReference type="NCBI Taxonomy" id="1670800"/>
    <lineage>
        <taxon>Bacteria</taxon>
        <taxon>Pseudomonadati</taxon>
        <taxon>Pseudomonadota</taxon>
        <taxon>Alphaproteobacteria</taxon>
        <taxon>Hyphomicrobiales</taxon>
        <taxon>Phyllobacteriaceae</taxon>
        <taxon>Aquibium</taxon>
    </lineage>
</organism>
<evidence type="ECO:0000313" key="2">
    <source>
        <dbReference type="EMBL" id="APH74002.1"/>
    </source>
</evidence>
<evidence type="ECO:0000313" key="3">
    <source>
        <dbReference type="Proteomes" id="UP000182840"/>
    </source>
</evidence>
<dbReference type="KEGG" id="meso:BSQ44_23485"/>
<keyword evidence="1" id="KW-0812">Transmembrane</keyword>
<dbReference type="EMBL" id="CP018171">
    <property type="protein sequence ID" value="APH74002.1"/>
    <property type="molecule type" value="Genomic_DNA"/>
</dbReference>
<keyword evidence="1" id="KW-1133">Transmembrane helix</keyword>
<feature type="transmembrane region" description="Helical" evidence="1">
    <location>
        <begin position="45"/>
        <end position="69"/>
    </location>
</feature>
<keyword evidence="3" id="KW-1185">Reference proteome</keyword>
<proteinExistence type="predicted"/>
<dbReference type="STRING" id="1670800.BSQ44_23485"/>